<keyword evidence="1 6" id="KW-0285">Flavoprotein</keyword>
<organism evidence="8 9">
    <name type="scientific">Staphylococcus equorum</name>
    <dbReference type="NCBI Taxonomy" id="246432"/>
    <lineage>
        <taxon>Bacteria</taxon>
        <taxon>Bacillati</taxon>
        <taxon>Bacillota</taxon>
        <taxon>Bacilli</taxon>
        <taxon>Bacillales</taxon>
        <taxon>Staphylococcaceae</taxon>
        <taxon>Staphylococcus</taxon>
    </lineage>
</organism>
<dbReference type="InterPro" id="IPR011251">
    <property type="entry name" value="Luciferase-like_dom"/>
</dbReference>
<sequence length="442" mass="49401">MSQNKIDFGIMLNGPGGHMHAWKSKDVPSDASTNFEFQLDVAKKAEQAGFSFVFVADGLFIHEKSIPHFLDRHEPLTFLAALAPVTQRIGLVGTISTSYSEPFTVARQLATIDKISHGRAGWNIVTSPLAGSADNYSKGDHPEHDVRYDIAEEHLQVVQGLWDSYEDDAFTFDVETGEYLDKEKMHTLDYKGQYFQVKGPLNASRSEQGQPVIFQAGASPKGQAYAAQYADAVFTLGESLDIAKSNYDSIKSQAKALGRNPQNVKVYPILSPVIGKSDAEVEERFDEIKSLATIDEALDYLGRYYDHHDFSQYNLDAPFPDLGEVGQNSFRATADSIAARAKQNNLTLRDVALEETARRSPFTGTYEEVANLIIEWFEHGAADGFIFGPHINGPVYEEFLEYVLPILEEKGYYDRAYQGDTLREHLGIPFKENRYSKSEVTH</sequence>
<dbReference type="AlphaFoldDB" id="A0A9X4LFU2"/>
<evidence type="ECO:0000313" key="8">
    <source>
        <dbReference type="EMBL" id="MDG0859960.1"/>
    </source>
</evidence>
<dbReference type="Pfam" id="PF00296">
    <property type="entry name" value="Bac_luciferase"/>
    <property type="match status" value="1"/>
</dbReference>
<protein>
    <submittedName>
        <fullName evidence="8">LLM class flavin-dependent oxidoreductase</fullName>
    </submittedName>
</protein>
<feature type="binding site" evidence="6">
    <location>
        <position position="144"/>
    </location>
    <ligand>
        <name>FMN</name>
        <dbReference type="ChEBI" id="CHEBI:58210"/>
    </ligand>
</feature>
<comment type="caution">
    <text evidence="8">The sequence shown here is derived from an EMBL/GenBank/DDBJ whole genome shotgun (WGS) entry which is preliminary data.</text>
</comment>
<accession>A0A9X4LFU2</accession>
<evidence type="ECO:0000256" key="3">
    <source>
        <dbReference type="ARBA" id="ARBA00023002"/>
    </source>
</evidence>
<evidence type="ECO:0000259" key="7">
    <source>
        <dbReference type="Pfam" id="PF00296"/>
    </source>
</evidence>
<proteinExistence type="inferred from homology"/>
<feature type="domain" description="Luciferase-like" evidence="7">
    <location>
        <begin position="29"/>
        <end position="381"/>
    </location>
</feature>
<name>A0A9X4LFU2_9STAP</name>
<feature type="binding site" evidence="6">
    <location>
        <position position="219"/>
    </location>
    <ligand>
        <name>FMN</name>
        <dbReference type="ChEBI" id="CHEBI:58210"/>
    </ligand>
</feature>
<dbReference type="SUPFAM" id="SSF51679">
    <property type="entry name" value="Bacterial luciferase-like"/>
    <property type="match status" value="1"/>
</dbReference>
<dbReference type="GO" id="GO:0004497">
    <property type="term" value="F:monooxygenase activity"/>
    <property type="evidence" value="ECO:0007669"/>
    <property type="project" value="UniProtKB-KW"/>
</dbReference>
<dbReference type="InterPro" id="IPR016215">
    <property type="entry name" value="NTA_MOA"/>
</dbReference>
<dbReference type="CDD" id="cd01095">
    <property type="entry name" value="Nitrilotriacetate_monoxgenase"/>
    <property type="match status" value="1"/>
</dbReference>
<dbReference type="GO" id="GO:0016705">
    <property type="term" value="F:oxidoreductase activity, acting on paired donors, with incorporation or reduction of molecular oxygen"/>
    <property type="evidence" value="ECO:0007669"/>
    <property type="project" value="InterPro"/>
</dbReference>
<evidence type="ECO:0000256" key="6">
    <source>
        <dbReference type="PIRSR" id="PIRSR000337-1"/>
    </source>
</evidence>
<feature type="binding site" evidence="6">
    <location>
        <position position="94"/>
    </location>
    <ligand>
        <name>FMN</name>
        <dbReference type="ChEBI" id="CHEBI:58210"/>
    </ligand>
</feature>
<comment type="similarity">
    <text evidence="5">Belongs to the NtaA/SnaA/DszA monooxygenase family.</text>
</comment>
<gene>
    <name evidence="8" type="ORF">M4L21_11530</name>
</gene>
<dbReference type="PIRSF" id="PIRSF000337">
    <property type="entry name" value="NTA_MOA"/>
    <property type="match status" value="1"/>
</dbReference>
<reference evidence="8" key="1">
    <citation type="submission" date="2022-05" db="EMBL/GenBank/DDBJ databases">
        <title>Comparative genomics of Staphylococcus equorum isolates.</title>
        <authorList>
            <person name="Luelf R.H."/>
        </authorList>
    </citation>
    <scope>NUCLEOTIDE SEQUENCE</scope>
    <source>
        <strain evidence="8">TMW 2.2343</strain>
    </source>
</reference>
<dbReference type="RefSeq" id="WP_277582127.1">
    <property type="nucleotide sequence ID" value="NZ_JAMBPV010000010.1"/>
</dbReference>
<evidence type="ECO:0000313" key="9">
    <source>
        <dbReference type="Proteomes" id="UP001152302"/>
    </source>
</evidence>
<dbReference type="NCBIfam" id="TIGR03860">
    <property type="entry name" value="FMN_nitrolo"/>
    <property type="match status" value="1"/>
</dbReference>
<dbReference type="EMBL" id="JAMBPX010000008">
    <property type="protein sequence ID" value="MDG0859960.1"/>
    <property type="molecule type" value="Genomic_DNA"/>
</dbReference>
<dbReference type="Gene3D" id="3.20.20.30">
    <property type="entry name" value="Luciferase-like domain"/>
    <property type="match status" value="1"/>
</dbReference>
<evidence type="ECO:0000256" key="4">
    <source>
        <dbReference type="ARBA" id="ARBA00023033"/>
    </source>
</evidence>
<dbReference type="Proteomes" id="UP001152302">
    <property type="component" value="Unassembled WGS sequence"/>
</dbReference>
<dbReference type="InterPro" id="IPR036661">
    <property type="entry name" value="Luciferase-like_sf"/>
</dbReference>
<evidence type="ECO:0000256" key="5">
    <source>
        <dbReference type="ARBA" id="ARBA00033748"/>
    </source>
</evidence>
<keyword evidence="2 6" id="KW-0288">FMN</keyword>
<dbReference type="PANTHER" id="PTHR30011:SF16">
    <property type="entry name" value="C2H2 FINGER DOMAIN TRANSCRIPTION FACTOR (EUROFUNG)-RELATED"/>
    <property type="match status" value="1"/>
</dbReference>
<evidence type="ECO:0000256" key="2">
    <source>
        <dbReference type="ARBA" id="ARBA00022643"/>
    </source>
</evidence>
<dbReference type="PANTHER" id="PTHR30011">
    <property type="entry name" value="ALKANESULFONATE MONOOXYGENASE-RELATED"/>
    <property type="match status" value="1"/>
</dbReference>
<keyword evidence="4" id="KW-0503">Monooxygenase</keyword>
<feature type="binding site" evidence="6">
    <location>
        <position position="148"/>
    </location>
    <ligand>
        <name>FMN</name>
        <dbReference type="ChEBI" id="CHEBI:58210"/>
    </ligand>
</feature>
<feature type="binding site" evidence="6">
    <location>
        <position position="57"/>
    </location>
    <ligand>
        <name>FMN</name>
        <dbReference type="ChEBI" id="CHEBI:58210"/>
    </ligand>
</feature>
<evidence type="ECO:0000256" key="1">
    <source>
        <dbReference type="ARBA" id="ARBA00022630"/>
    </source>
</evidence>
<keyword evidence="3" id="KW-0560">Oxidoreductase</keyword>
<dbReference type="InterPro" id="IPR051260">
    <property type="entry name" value="Diverse_substr_monoxygenases"/>
</dbReference>